<accession>M7CXK2</accession>
<dbReference type="eggNOG" id="COG0765">
    <property type="taxonomic scope" value="Bacteria"/>
</dbReference>
<keyword evidence="9 10" id="KW-0472">Membrane</keyword>
<keyword evidence="6 10" id="KW-0812">Transmembrane</keyword>
<gene>
    <name evidence="12" type="ORF">MSNKSG1_02761</name>
</gene>
<proteinExistence type="inferred from homology"/>
<dbReference type="InterPro" id="IPR000515">
    <property type="entry name" value="MetI-like"/>
</dbReference>
<feature type="transmembrane region" description="Helical" evidence="10">
    <location>
        <begin position="28"/>
        <end position="48"/>
    </location>
</feature>
<feature type="transmembrane region" description="Helical" evidence="10">
    <location>
        <begin position="168"/>
        <end position="189"/>
    </location>
</feature>
<keyword evidence="7" id="KW-0029">Amino-acid transport</keyword>
<evidence type="ECO:0000256" key="9">
    <source>
        <dbReference type="ARBA" id="ARBA00023136"/>
    </source>
</evidence>
<keyword evidence="4 10" id="KW-0813">Transport</keyword>
<comment type="caution">
    <text evidence="12">The sequence shown here is derived from an EMBL/GenBank/DDBJ whole genome shotgun (WGS) entry which is preliminary data.</text>
</comment>
<dbReference type="RefSeq" id="WP_008937710.1">
    <property type="nucleotide sequence ID" value="NZ_APAT01000008.1"/>
</dbReference>
<comment type="similarity">
    <text evidence="3">Belongs to the binding-protein-dependent transport system permease family. HisMQ subfamily.</text>
</comment>
<dbReference type="NCBIfam" id="TIGR01726">
    <property type="entry name" value="HEQRo_perm_3TM"/>
    <property type="match status" value="1"/>
</dbReference>
<dbReference type="PANTHER" id="PTHR30614">
    <property type="entry name" value="MEMBRANE COMPONENT OF AMINO ACID ABC TRANSPORTER"/>
    <property type="match status" value="1"/>
</dbReference>
<dbReference type="InterPro" id="IPR010065">
    <property type="entry name" value="AA_ABC_transptr_permease_3TM"/>
</dbReference>
<dbReference type="STRING" id="1288826.MSNKSG1_02761"/>
<dbReference type="PROSITE" id="PS50928">
    <property type="entry name" value="ABC_TM1"/>
    <property type="match status" value="1"/>
</dbReference>
<dbReference type="PANTHER" id="PTHR30614:SF20">
    <property type="entry name" value="GLUTAMINE TRANSPORT SYSTEM PERMEASE PROTEIN GLNP"/>
    <property type="match status" value="1"/>
</dbReference>
<reference evidence="12 13" key="1">
    <citation type="journal article" date="2013" name="Genome Announc.">
        <title>Genome Sequence of Hydrothermal Arsenic-Respiring Bacterium Marinobacter santoriniensis NKSG1T.</title>
        <authorList>
            <person name="Handley K.M."/>
            <person name="Upton M."/>
            <person name="Beatson S.A."/>
            <person name="Hery M."/>
            <person name="Lloyd J.R."/>
        </authorList>
    </citation>
    <scope>NUCLEOTIDE SEQUENCE [LARGE SCALE GENOMIC DNA]</scope>
    <source>
        <strain evidence="12 13">NKSG1</strain>
    </source>
</reference>
<dbReference type="GO" id="GO:0043190">
    <property type="term" value="C:ATP-binding cassette (ABC) transporter complex"/>
    <property type="evidence" value="ECO:0007669"/>
    <property type="project" value="InterPro"/>
</dbReference>
<dbReference type="GO" id="GO:0022857">
    <property type="term" value="F:transmembrane transporter activity"/>
    <property type="evidence" value="ECO:0007669"/>
    <property type="project" value="InterPro"/>
</dbReference>
<dbReference type="InterPro" id="IPR035906">
    <property type="entry name" value="MetI-like_sf"/>
</dbReference>
<dbReference type="AlphaFoldDB" id="M7CXK2"/>
<evidence type="ECO:0000256" key="5">
    <source>
        <dbReference type="ARBA" id="ARBA00022475"/>
    </source>
</evidence>
<protein>
    <submittedName>
        <fullName evidence="12">Amino acid ABC transporter permease</fullName>
    </submittedName>
</protein>
<dbReference type="OrthoDB" id="9787841at2"/>
<feature type="transmembrane region" description="Helical" evidence="10">
    <location>
        <begin position="138"/>
        <end position="156"/>
    </location>
</feature>
<dbReference type="Gene3D" id="1.10.3720.10">
    <property type="entry name" value="MetI-like"/>
    <property type="match status" value="1"/>
</dbReference>
<evidence type="ECO:0000256" key="1">
    <source>
        <dbReference type="ARBA" id="ARBA00003159"/>
    </source>
</evidence>
<evidence type="ECO:0000256" key="7">
    <source>
        <dbReference type="ARBA" id="ARBA00022970"/>
    </source>
</evidence>
<name>M7CXK2_9GAMM</name>
<feature type="domain" description="ABC transmembrane type-1" evidence="11">
    <location>
        <begin position="24"/>
        <end position="216"/>
    </location>
</feature>
<feature type="transmembrane region" description="Helical" evidence="10">
    <location>
        <begin position="60"/>
        <end position="83"/>
    </location>
</feature>
<dbReference type="GO" id="GO:0006865">
    <property type="term" value="P:amino acid transport"/>
    <property type="evidence" value="ECO:0007669"/>
    <property type="project" value="UniProtKB-KW"/>
</dbReference>
<evidence type="ECO:0000313" key="13">
    <source>
        <dbReference type="Proteomes" id="UP000011960"/>
    </source>
</evidence>
<evidence type="ECO:0000256" key="8">
    <source>
        <dbReference type="ARBA" id="ARBA00022989"/>
    </source>
</evidence>
<evidence type="ECO:0000256" key="3">
    <source>
        <dbReference type="ARBA" id="ARBA00010072"/>
    </source>
</evidence>
<dbReference type="Proteomes" id="UP000011960">
    <property type="component" value="Unassembled WGS sequence"/>
</dbReference>
<evidence type="ECO:0000256" key="4">
    <source>
        <dbReference type="ARBA" id="ARBA00022448"/>
    </source>
</evidence>
<comment type="subcellular location">
    <subcellularLocation>
        <location evidence="2">Cell inner membrane</location>
        <topology evidence="2">Multi-pass membrane protein</topology>
    </subcellularLocation>
    <subcellularLocation>
        <location evidence="10">Cell membrane</location>
        <topology evidence="10">Multi-pass membrane protein</topology>
    </subcellularLocation>
</comment>
<dbReference type="SUPFAM" id="SSF161098">
    <property type="entry name" value="MetI-like"/>
    <property type="match status" value="1"/>
</dbReference>
<sequence length="227" mass="25235">MDWLVEFYNYNIVFNYIDIFAKGILNTVWISVVCLSLSIFFGIFLALMRMSKVGIVWRTAAAYIQFIRATPLLVQIYIVYYGLPTLIGNFFNEFQTGVIALTIHTTPFMAEIIRAGIQSVPVTQTEGAMAVGMSRAQAMYHIILPQAISKLISPLLGQSVILLKDTSLLSIIAVFELMGAGLLMFSETVSPSESYITTAICYLIIYLIMLVFSGFVQRRLGGTPAQV</sequence>
<evidence type="ECO:0000259" key="11">
    <source>
        <dbReference type="PROSITE" id="PS50928"/>
    </source>
</evidence>
<keyword evidence="5" id="KW-1003">Cell membrane</keyword>
<keyword evidence="13" id="KW-1185">Reference proteome</keyword>
<evidence type="ECO:0000313" key="12">
    <source>
        <dbReference type="EMBL" id="EMP56945.1"/>
    </source>
</evidence>
<dbReference type="EMBL" id="APAT01000008">
    <property type="protein sequence ID" value="EMP56945.1"/>
    <property type="molecule type" value="Genomic_DNA"/>
</dbReference>
<dbReference type="CDD" id="cd06261">
    <property type="entry name" value="TM_PBP2"/>
    <property type="match status" value="1"/>
</dbReference>
<organism evidence="12 13">
    <name type="scientific">Marinobacter santoriniensis NKSG1</name>
    <dbReference type="NCBI Taxonomy" id="1288826"/>
    <lineage>
        <taxon>Bacteria</taxon>
        <taxon>Pseudomonadati</taxon>
        <taxon>Pseudomonadota</taxon>
        <taxon>Gammaproteobacteria</taxon>
        <taxon>Pseudomonadales</taxon>
        <taxon>Marinobacteraceae</taxon>
        <taxon>Marinobacter</taxon>
    </lineage>
</organism>
<comment type="function">
    <text evidence="1">Part of the binding-protein-dependent transport system for glutamine; probably responsible for the translocation of the substrate across the membrane.</text>
</comment>
<dbReference type="Pfam" id="PF00528">
    <property type="entry name" value="BPD_transp_1"/>
    <property type="match status" value="1"/>
</dbReference>
<evidence type="ECO:0000256" key="10">
    <source>
        <dbReference type="RuleBase" id="RU363032"/>
    </source>
</evidence>
<evidence type="ECO:0000256" key="6">
    <source>
        <dbReference type="ARBA" id="ARBA00022692"/>
    </source>
</evidence>
<keyword evidence="8 10" id="KW-1133">Transmembrane helix</keyword>
<evidence type="ECO:0000256" key="2">
    <source>
        <dbReference type="ARBA" id="ARBA00004429"/>
    </source>
</evidence>
<dbReference type="InterPro" id="IPR043429">
    <property type="entry name" value="ArtM/GltK/GlnP/TcyL/YhdX-like"/>
</dbReference>
<feature type="transmembrane region" description="Helical" evidence="10">
    <location>
        <begin position="195"/>
        <end position="216"/>
    </location>
</feature>